<reference evidence="1" key="1">
    <citation type="journal article" date="2020" name="Stud. Mycol.">
        <title>101 Dothideomycetes genomes: a test case for predicting lifestyles and emergence of pathogens.</title>
        <authorList>
            <person name="Haridas S."/>
            <person name="Albert R."/>
            <person name="Binder M."/>
            <person name="Bloem J."/>
            <person name="Labutti K."/>
            <person name="Salamov A."/>
            <person name="Andreopoulos B."/>
            <person name="Baker S."/>
            <person name="Barry K."/>
            <person name="Bills G."/>
            <person name="Bluhm B."/>
            <person name="Cannon C."/>
            <person name="Castanera R."/>
            <person name="Culley D."/>
            <person name="Daum C."/>
            <person name="Ezra D."/>
            <person name="Gonzalez J."/>
            <person name="Henrissat B."/>
            <person name="Kuo A."/>
            <person name="Liang C."/>
            <person name="Lipzen A."/>
            <person name="Lutzoni F."/>
            <person name="Magnuson J."/>
            <person name="Mondo S."/>
            <person name="Nolan M."/>
            <person name="Ohm R."/>
            <person name="Pangilinan J."/>
            <person name="Park H.-J."/>
            <person name="Ramirez L."/>
            <person name="Alfaro M."/>
            <person name="Sun H."/>
            <person name="Tritt A."/>
            <person name="Yoshinaga Y."/>
            <person name="Zwiers L.-H."/>
            <person name="Turgeon B."/>
            <person name="Goodwin S."/>
            <person name="Spatafora J."/>
            <person name="Crous P."/>
            <person name="Grigoriev I."/>
        </authorList>
    </citation>
    <scope>NUCLEOTIDE SEQUENCE</scope>
    <source>
        <strain evidence="1">CBS 525.71</strain>
    </source>
</reference>
<dbReference type="Proteomes" id="UP000799754">
    <property type="component" value="Unassembled WGS sequence"/>
</dbReference>
<accession>A0ACB6RP58</accession>
<sequence length="341" mass="38416">MHRALLLPELVTAIIRAGKTDPGLLYSCLFVNKLFFLEACRVLWKGCYGIFGVGHVTPKISDLGGMVLRPNIGRDRAQFYANFVRVLVFQEDEFSGEDDARWHPQLLELRFPLLEDLNIWKTKSAEEFNTEDTILHYVQPGLRDLRVDASGPLSDSFLDEVSRLCPRLQQLDIDFKNVTISKKGLARFLQQMSYLEGLHVAALNKSWSAEAFATVAKYERLKLLHVPAVHDTWFDILDSPSKSALFPALKYFYCLDTTGKALRRLHDMNSQLEALHVYEGSLPGPEDVLLAAAQFSRLTNFRYHPGPHAHIAGQNVLKLAQNCPYLTSLSIGQDQAMAPTG</sequence>
<feature type="non-terminal residue" evidence="1">
    <location>
        <position position="341"/>
    </location>
</feature>
<gene>
    <name evidence="1" type="ORF">BU25DRAFT_304491</name>
</gene>
<protein>
    <submittedName>
        <fullName evidence="1">Uncharacterized protein</fullName>
    </submittedName>
</protein>
<dbReference type="EMBL" id="MU006739">
    <property type="protein sequence ID" value="KAF2623067.1"/>
    <property type="molecule type" value="Genomic_DNA"/>
</dbReference>
<evidence type="ECO:0000313" key="2">
    <source>
        <dbReference type="Proteomes" id="UP000799754"/>
    </source>
</evidence>
<comment type="caution">
    <text evidence="1">The sequence shown here is derived from an EMBL/GenBank/DDBJ whole genome shotgun (WGS) entry which is preliminary data.</text>
</comment>
<proteinExistence type="predicted"/>
<name>A0ACB6RP58_9PLEO</name>
<organism evidence="1 2">
    <name type="scientific">Macroventuria anomochaeta</name>
    <dbReference type="NCBI Taxonomy" id="301207"/>
    <lineage>
        <taxon>Eukaryota</taxon>
        <taxon>Fungi</taxon>
        <taxon>Dikarya</taxon>
        <taxon>Ascomycota</taxon>
        <taxon>Pezizomycotina</taxon>
        <taxon>Dothideomycetes</taxon>
        <taxon>Pleosporomycetidae</taxon>
        <taxon>Pleosporales</taxon>
        <taxon>Pleosporineae</taxon>
        <taxon>Didymellaceae</taxon>
        <taxon>Macroventuria</taxon>
    </lineage>
</organism>
<keyword evidence="2" id="KW-1185">Reference proteome</keyword>
<evidence type="ECO:0000313" key="1">
    <source>
        <dbReference type="EMBL" id="KAF2623067.1"/>
    </source>
</evidence>